<dbReference type="AlphaFoldDB" id="A0A9P9JED6"/>
<proteinExistence type="predicted"/>
<dbReference type="InterPro" id="IPR036864">
    <property type="entry name" value="Zn2-C6_fun-type_DNA-bd_sf"/>
</dbReference>
<dbReference type="EMBL" id="JAGMUU010000001">
    <property type="protein sequence ID" value="KAH7162458.1"/>
    <property type="molecule type" value="Genomic_DNA"/>
</dbReference>
<keyword evidence="5" id="KW-0539">Nucleus</keyword>
<keyword evidence="3" id="KW-0238">DNA-binding</keyword>
<dbReference type="Proteomes" id="UP000717696">
    <property type="component" value="Unassembled WGS sequence"/>
</dbReference>
<keyword evidence="9" id="KW-1185">Reference proteome</keyword>
<dbReference type="GO" id="GO:0000981">
    <property type="term" value="F:DNA-binding transcription factor activity, RNA polymerase II-specific"/>
    <property type="evidence" value="ECO:0007669"/>
    <property type="project" value="InterPro"/>
</dbReference>
<name>A0A9P9JED6_9HYPO</name>
<evidence type="ECO:0000256" key="6">
    <source>
        <dbReference type="SAM" id="MobiDB-lite"/>
    </source>
</evidence>
<evidence type="ECO:0000256" key="3">
    <source>
        <dbReference type="ARBA" id="ARBA00023125"/>
    </source>
</evidence>
<keyword evidence="2" id="KW-0805">Transcription regulation</keyword>
<accession>A0A9P9JED6</accession>
<dbReference type="InterPro" id="IPR051089">
    <property type="entry name" value="prtT"/>
</dbReference>
<dbReference type="GO" id="GO:0000976">
    <property type="term" value="F:transcription cis-regulatory region binding"/>
    <property type="evidence" value="ECO:0007669"/>
    <property type="project" value="TreeGrafter"/>
</dbReference>
<feature type="domain" description="Zn(2)-C6 fungal-type" evidence="7">
    <location>
        <begin position="15"/>
        <end position="46"/>
    </location>
</feature>
<dbReference type="InterPro" id="IPR001138">
    <property type="entry name" value="Zn2Cys6_DnaBD"/>
</dbReference>
<dbReference type="OrthoDB" id="1600564at2759"/>
<evidence type="ECO:0000259" key="7">
    <source>
        <dbReference type="PROSITE" id="PS00463"/>
    </source>
</evidence>
<sequence length="594" mass="66209">MSPDAAQPNNKGPKACTTCAKAKARCITGPDGSLKCDRCHRLDKPCVSQTPAPPRARKSPKLSKIAALEKRLEELSSHVQESPAWSPSPPKEEPLSELCTNSDKWNFSHLFPPKNLAANSKVEAPLLPTVPDAVPDKAQPWESLWPTPHEGEVLLEHYRSTHSELFPFVVMPTTVTSVELRRDRPFVWKAAMMVSCFLDGARQQRLGNDMLAEIGHAALVDGSKNLDLLQGLQMLVSWYHYALNGTQVTNLLFLARAMCVNLGLKENASLQGGEQARNLDHMRAYAGTYYLNTLVFTANKRPDVLMNTGLLETCCRGLETAMQYASDGYLVKLVRIQQLAQSISLTMAVDNISQHAMKLPLTMVVRAFQDQLDQFSASLSPQFSDNETLKSHVNVAEVLLYEIALSDQHSTASYVPLTDRLQLLWGCVRSLRSFFDIRFASRELERPRFLCLSASDFVFTIITALRLVTLQLPGWNLTQIQSELNIIDVMDQQICDLVIVTSRRRQGIRLRTAAPSAAPRDDPFDRLLRQLKTLRDLVKLELDRQNAGCEVPAIDFTQDFLIDGLESDVWPTMGSSLEVWNVVGDPAVLDAGLS</sequence>
<evidence type="ECO:0000256" key="4">
    <source>
        <dbReference type="ARBA" id="ARBA00023163"/>
    </source>
</evidence>
<comment type="caution">
    <text evidence="8">The sequence shown here is derived from an EMBL/GenBank/DDBJ whole genome shotgun (WGS) entry which is preliminary data.</text>
</comment>
<feature type="region of interest" description="Disordered" evidence="6">
    <location>
        <begin position="45"/>
        <end position="98"/>
    </location>
</feature>
<reference evidence="8" key="1">
    <citation type="journal article" date="2021" name="Nat. Commun.">
        <title>Genetic determinants of endophytism in the Arabidopsis root mycobiome.</title>
        <authorList>
            <person name="Mesny F."/>
            <person name="Miyauchi S."/>
            <person name="Thiergart T."/>
            <person name="Pickel B."/>
            <person name="Atanasova L."/>
            <person name="Karlsson M."/>
            <person name="Huettel B."/>
            <person name="Barry K.W."/>
            <person name="Haridas S."/>
            <person name="Chen C."/>
            <person name="Bauer D."/>
            <person name="Andreopoulos W."/>
            <person name="Pangilinan J."/>
            <person name="LaButti K."/>
            <person name="Riley R."/>
            <person name="Lipzen A."/>
            <person name="Clum A."/>
            <person name="Drula E."/>
            <person name="Henrissat B."/>
            <person name="Kohler A."/>
            <person name="Grigoriev I.V."/>
            <person name="Martin F.M."/>
            <person name="Hacquard S."/>
        </authorList>
    </citation>
    <scope>NUCLEOTIDE SEQUENCE</scope>
    <source>
        <strain evidence="8">MPI-CAGE-AT-0021</strain>
    </source>
</reference>
<dbReference type="CDD" id="cd12148">
    <property type="entry name" value="fungal_TF_MHR"/>
    <property type="match status" value="1"/>
</dbReference>
<dbReference type="GO" id="GO:0008270">
    <property type="term" value="F:zinc ion binding"/>
    <property type="evidence" value="ECO:0007669"/>
    <property type="project" value="InterPro"/>
</dbReference>
<protein>
    <recommendedName>
        <fullName evidence="7">Zn(2)-C6 fungal-type domain-containing protein</fullName>
    </recommendedName>
</protein>
<dbReference type="GO" id="GO:0005634">
    <property type="term" value="C:nucleus"/>
    <property type="evidence" value="ECO:0007669"/>
    <property type="project" value="UniProtKB-SubCell"/>
</dbReference>
<dbReference type="SUPFAM" id="SSF57701">
    <property type="entry name" value="Zn2/Cys6 DNA-binding domain"/>
    <property type="match status" value="1"/>
</dbReference>
<comment type="subcellular location">
    <subcellularLocation>
        <location evidence="1">Nucleus</location>
    </subcellularLocation>
</comment>
<organism evidence="8 9">
    <name type="scientific">Dactylonectria estremocensis</name>
    <dbReference type="NCBI Taxonomy" id="1079267"/>
    <lineage>
        <taxon>Eukaryota</taxon>
        <taxon>Fungi</taxon>
        <taxon>Dikarya</taxon>
        <taxon>Ascomycota</taxon>
        <taxon>Pezizomycotina</taxon>
        <taxon>Sordariomycetes</taxon>
        <taxon>Hypocreomycetidae</taxon>
        <taxon>Hypocreales</taxon>
        <taxon>Nectriaceae</taxon>
        <taxon>Dactylonectria</taxon>
    </lineage>
</organism>
<evidence type="ECO:0000256" key="1">
    <source>
        <dbReference type="ARBA" id="ARBA00004123"/>
    </source>
</evidence>
<dbReference type="Gene3D" id="4.10.240.10">
    <property type="entry name" value="Zn(2)-C6 fungal-type DNA-binding domain"/>
    <property type="match status" value="1"/>
</dbReference>
<feature type="compositionally biased region" description="Basic and acidic residues" evidence="6">
    <location>
        <begin position="67"/>
        <end position="76"/>
    </location>
</feature>
<dbReference type="PANTHER" id="PTHR31845:SF10">
    <property type="entry name" value="ZN(II)2CYS6 TRANSCRIPTION FACTOR (EUROFUNG)"/>
    <property type="match status" value="1"/>
</dbReference>
<evidence type="ECO:0000256" key="2">
    <source>
        <dbReference type="ARBA" id="ARBA00023015"/>
    </source>
</evidence>
<evidence type="ECO:0000256" key="5">
    <source>
        <dbReference type="ARBA" id="ARBA00023242"/>
    </source>
</evidence>
<keyword evidence="4" id="KW-0804">Transcription</keyword>
<evidence type="ECO:0000313" key="8">
    <source>
        <dbReference type="EMBL" id="KAH7162458.1"/>
    </source>
</evidence>
<evidence type="ECO:0000313" key="9">
    <source>
        <dbReference type="Proteomes" id="UP000717696"/>
    </source>
</evidence>
<gene>
    <name evidence="8" type="ORF">B0J13DRAFT_633463</name>
</gene>
<dbReference type="PROSITE" id="PS00463">
    <property type="entry name" value="ZN2_CY6_FUNGAL_1"/>
    <property type="match status" value="1"/>
</dbReference>
<dbReference type="PANTHER" id="PTHR31845">
    <property type="entry name" value="FINGER DOMAIN PROTEIN, PUTATIVE-RELATED"/>
    <property type="match status" value="1"/>
</dbReference>